<dbReference type="EMBL" id="JBBUTF010000030">
    <property type="protein sequence ID" value="MEK8028786.1"/>
    <property type="molecule type" value="Genomic_DNA"/>
</dbReference>
<dbReference type="Proteomes" id="UP001368500">
    <property type="component" value="Unassembled WGS sequence"/>
</dbReference>
<evidence type="ECO:0000256" key="2">
    <source>
        <dbReference type="SAM" id="SignalP"/>
    </source>
</evidence>
<evidence type="ECO:0000256" key="1">
    <source>
        <dbReference type="SAM" id="MobiDB-lite"/>
    </source>
</evidence>
<dbReference type="RefSeq" id="WP_341376574.1">
    <property type="nucleotide sequence ID" value="NZ_JBBUTF010000030.1"/>
</dbReference>
<proteinExistence type="predicted"/>
<evidence type="ECO:0000313" key="4">
    <source>
        <dbReference type="Proteomes" id="UP001368500"/>
    </source>
</evidence>
<comment type="caution">
    <text evidence="3">The sequence shown here is derived from an EMBL/GenBank/DDBJ whole genome shotgun (WGS) entry which is preliminary data.</text>
</comment>
<feature type="region of interest" description="Disordered" evidence="1">
    <location>
        <begin position="111"/>
        <end position="130"/>
    </location>
</feature>
<evidence type="ECO:0000313" key="3">
    <source>
        <dbReference type="EMBL" id="MEK8028786.1"/>
    </source>
</evidence>
<keyword evidence="2" id="KW-0732">Signal</keyword>
<accession>A0ABU9BGE2</accession>
<organism evidence="3 4">
    <name type="scientific">Pseudaquabacterium rugosum</name>
    <dbReference type="NCBI Taxonomy" id="2984194"/>
    <lineage>
        <taxon>Bacteria</taxon>
        <taxon>Pseudomonadati</taxon>
        <taxon>Pseudomonadota</taxon>
        <taxon>Betaproteobacteria</taxon>
        <taxon>Burkholderiales</taxon>
        <taxon>Sphaerotilaceae</taxon>
        <taxon>Pseudaquabacterium</taxon>
    </lineage>
</organism>
<feature type="signal peptide" evidence="2">
    <location>
        <begin position="1"/>
        <end position="23"/>
    </location>
</feature>
<keyword evidence="4" id="KW-1185">Reference proteome</keyword>
<name>A0ABU9BGE2_9BURK</name>
<feature type="region of interest" description="Disordered" evidence="1">
    <location>
        <begin position="51"/>
        <end position="102"/>
    </location>
</feature>
<protein>
    <submittedName>
        <fullName evidence="3">Uncharacterized protein</fullName>
    </submittedName>
</protein>
<reference evidence="3 4" key="1">
    <citation type="submission" date="2024-04" db="EMBL/GenBank/DDBJ databases">
        <title>Novel species of the genus Ideonella isolated from streams.</title>
        <authorList>
            <person name="Lu H."/>
        </authorList>
    </citation>
    <scope>NUCLEOTIDE SEQUENCE [LARGE SCALE GENOMIC DNA]</scope>
    <source>
        <strain evidence="3 4">BYS139W</strain>
    </source>
</reference>
<sequence>MPHRVIAFFLSLFLLLGSGLASAQVGRVLAAPADGAAAGLTLVQVAEALATEGDAGHETGTPTDPLTEERPGPAELESVSEPPALPPPPGLPTGNVMVAGPPVAAIEPGFTPPFLAGPLRPPCNGRLPAA</sequence>
<gene>
    <name evidence="3" type="ORF">AACH11_22730</name>
</gene>
<feature type="chain" id="PRO_5045884820" evidence="2">
    <location>
        <begin position="24"/>
        <end position="130"/>
    </location>
</feature>